<reference evidence="2 3" key="1">
    <citation type="submission" date="2022-10" db="EMBL/GenBank/DDBJ databases">
        <title>The complete genomes of actinobacterial strains from the NBC collection.</title>
        <authorList>
            <person name="Joergensen T.S."/>
            <person name="Alvarez Arevalo M."/>
            <person name="Sterndorff E.B."/>
            <person name="Faurdal D."/>
            <person name="Vuksanovic O."/>
            <person name="Mourched A.-S."/>
            <person name="Charusanti P."/>
            <person name="Shaw S."/>
            <person name="Blin K."/>
            <person name="Weber T."/>
        </authorList>
    </citation>
    <scope>NUCLEOTIDE SEQUENCE [LARGE SCALE GENOMIC DNA]</scope>
    <source>
        <strain evidence="2 3">NBC_00123</strain>
    </source>
</reference>
<proteinExistence type="predicted"/>
<feature type="compositionally biased region" description="Basic residues" evidence="1">
    <location>
        <begin position="110"/>
        <end position="122"/>
    </location>
</feature>
<feature type="compositionally biased region" description="Low complexity" evidence="1">
    <location>
        <begin position="165"/>
        <end position="190"/>
    </location>
</feature>
<protein>
    <recommendedName>
        <fullName evidence="4">Regulatory protein</fullName>
    </recommendedName>
</protein>
<dbReference type="RefSeq" id="WP_406336901.1">
    <property type="nucleotide sequence ID" value="NZ_CP108188.1"/>
</dbReference>
<evidence type="ECO:0008006" key="4">
    <source>
        <dbReference type="Google" id="ProtNLM"/>
    </source>
</evidence>
<organism evidence="2 3">
    <name type="scientific">Streptomyces zaomyceticus</name>
    <dbReference type="NCBI Taxonomy" id="68286"/>
    <lineage>
        <taxon>Bacteria</taxon>
        <taxon>Bacillati</taxon>
        <taxon>Actinomycetota</taxon>
        <taxon>Actinomycetes</taxon>
        <taxon>Kitasatosporales</taxon>
        <taxon>Streptomycetaceae</taxon>
        <taxon>Streptomyces</taxon>
    </lineage>
</organism>
<feature type="region of interest" description="Disordered" evidence="1">
    <location>
        <begin position="241"/>
        <end position="287"/>
    </location>
</feature>
<dbReference type="EMBL" id="CP108188">
    <property type="protein sequence ID" value="WTR75726.1"/>
    <property type="molecule type" value="Genomic_DNA"/>
</dbReference>
<evidence type="ECO:0000313" key="2">
    <source>
        <dbReference type="EMBL" id="WTR75726.1"/>
    </source>
</evidence>
<accession>A0ABZ1LQK1</accession>
<feature type="region of interest" description="Disordered" evidence="1">
    <location>
        <begin position="48"/>
        <end position="206"/>
    </location>
</feature>
<dbReference type="Proteomes" id="UP001622594">
    <property type="component" value="Chromosome"/>
</dbReference>
<feature type="compositionally biased region" description="Low complexity" evidence="1">
    <location>
        <begin position="257"/>
        <end position="276"/>
    </location>
</feature>
<keyword evidence="3" id="KW-1185">Reference proteome</keyword>
<gene>
    <name evidence="2" type="ORF">OG814_38885</name>
</gene>
<evidence type="ECO:0000313" key="3">
    <source>
        <dbReference type="Proteomes" id="UP001622594"/>
    </source>
</evidence>
<feature type="compositionally biased region" description="Low complexity" evidence="1">
    <location>
        <begin position="57"/>
        <end position="94"/>
    </location>
</feature>
<evidence type="ECO:0000256" key="1">
    <source>
        <dbReference type="SAM" id="MobiDB-lite"/>
    </source>
</evidence>
<name>A0ABZ1LQK1_9ACTN</name>
<sequence>MAHEPSTIQSVYAQRIAADLESNRSTQGDINRQITELQTRLNQLREDEKWLSEIQGSVPPSDTTTDTPPSPLAASPTSAPDAAETAEAAAAAVPQPRHDDALEPAPARKAAARKSPSKKSPAKKATATKAVTRQAKTSPAKRTAKKAAAVAKTAPAKQSVPQQGEPAAETAKTPSAPASTAPAKKAAQPPLRELVEAILGRHAGEPRMVNEVRAELEAAHPDRSTSAQVVRNALESLAKKGLVSKGTQQGSVMYTRPAPSTTDADPAPAADLATASADDDTKVPASA</sequence>
<feature type="compositionally biased region" description="Low complexity" evidence="1">
    <location>
        <begin position="123"/>
        <end position="157"/>
    </location>
</feature>